<dbReference type="InterPro" id="IPR012967">
    <property type="entry name" value="COMT_dimerisation"/>
</dbReference>
<feature type="domain" description="O-methyltransferase dimerisation" evidence="6">
    <location>
        <begin position="5"/>
        <end position="76"/>
    </location>
</feature>
<comment type="caution">
    <text evidence="7">The sequence shown here is derived from an EMBL/GenBank/DDBJ whole genome shotgun (WGS) entry which is preliminary data.</text>
</comment>
<dbReference type="SUPFAM" id="SSF46785">
    <property type="entry name" value="Winged helix' DNA-binding domain"/>
    <property type="match status" value="1"/>
</dbReference>
<feature type="active site" description="Proton acceptor" evidence="4">
    <location>
        <position position="238"/>
    </location>
</feature>
<dbReference type="InterPro" id="IPR016461">
    <property type="entry name" value="COMT-like"/>
</dbReference>
<dbReference type="Pfam" id="PF00891">
    <property type="entry name" value="Methyltransf_2"/>
    <property type="match status" value="1"/>
</dbReference>
<dbReference type="GO" id="GO:0032259">
    <property type="term" value="P:methylation"/>
    <property type="evidence" value="ECO:0007669"/>
    <property type="project" value="UniProtKB-KW"/>
</dbReference>
<evidence type="ECO:0000256" key="1">
    <source>
        <dbReference type="ARBA" id="ARBA00022603"/>
    </source>
</evidence>
<dbReference type="PIRSF" id="PIRSF005739">
    <property type="entry name" value="O-mtase"/>
    <property type="match status" value="1"/>
</dbReference>
<dbReference type="GO" id="GO:0008171">
    <property type="term" value="F:O-methyltransferase activity"/>
    <property type="evidence" value="ECO:0007669"/>
    <property type="project" value="InterPro"/>
</dbReference>
<keyword evidence="2" id="KW-0808">Transferase</keyword>
<sequence>MQVMRLGLGYQTTALVFVMTKLGIADHIAEGPVSSAELARLTGAHPESLLRFLRAAAAFGLCQLVDSDSFGPSPLSMCLQTGARSLQGFALGMGQAGHLRPFEHLYTGVMENRSVAVDALGMPMWEYYDAHPETKSTLTAHLDEVTAMVAPLVAQNFDLSRFKRIVDVGSNQGHFLSAILEAAPHATGVLFDRPEVMDEARATMEERGLLDRVELIGGDFREEVPSGGDLYLLKGIMHDWDNEPAGRILANCHRAAQPGSSILSLEGIVRDEPPLDPMVHLIDLAMLLLVGGRERTRKEFDALFGGAGYRIESVVPLPMLAYFPYHIIEARRQ</sequence>
<keyword evidence="8" id="KW-1185">Reference proteome</keyword>
<dbReference type="Pfam" id="PF08100">
    <property type="entry name" value="Dimerisation"/>
    <property type="match status" value="1"/>
</dbReference>
<dbReference type="Proteomes" id="UP000635606">
    <property type="component" value="Unassembled WGS sequence"/>
</dbReference>
<dbReference type="InterPro" id="IPR036388">
    <property type="entry name" value="WH-like_DNA-bd_sf"/>
</dbReference>
<dbReference type="Gene3D" id="3.40.50.150">
    <property type="entry name" value="Vaccinia Virus protein VP39"/>
    <property type="match status" value="1"/>
</dbReference>
<feature type="domain" description="O-methyltransferase C-terminal" evidence="5">
    <location>
        <begin position="102"/>
        <end position="310"/>
    </location>
</feature>
<gene>
    <name evidence="7" type="ORF">Voc01_055850</name>
</gene>
<dbReference type="SUPFAM" id="SSF53335">
    <property type="entry name" value="S-adenosyl-L-methionine-dependent methyltransferases"/>
    <property type="match status" value="1"/>
</dbReference>
<reference evidence="7" key="1">
    <citation type="submission" date="2021-01" db="EMBL/GenBank/DDBJ databases">
        <title>Whole genome shotgun sequence of Virgisporangium ochraceum NBRC 16418.</title>
        <authorList>
            <person name="Komaki H."/>
            <person name="Tamura T."/>
        </authorList>
    </citation>
    <scope>NUCLEOTIDE SEQUENCE</scope>
    <source>
        <strain evidence="7">NBRC 16418</strain>
    </source>
</reference>
<dbReference type="InterPro" id="IPR036390">
    <property type="entry name" value="WH_DNA-bd_sf"/>
</dbReference>
<accession>A0A8J3ZWV8</accession>
<dbReference type="Gene3D" id="1.10.287.1350">
    <property type="match status" value="1"/>
</dbReference>
<dbReference type="InterPro" id="IPR001077">
    <property type="entry name" value="COMT_C"/>
</dbReference>
<proteinExistence type="predicted"/>
<dbReference type="PANTHER" id="PTHR43712:SF2">
    <property type="entry name" value="O-METHYLTRANSFERASE CICE"/>
    <property type="match status" value="1"/>
</dbReference>
<dbReference type="PANTHER" id="PTHR43712">
    <property type="entry name" value="PUTATIVE (AFU_ORTHOLOGUE AFUA_4G14580)-RELATED"/>
    <property type="match status" value="1"/>
</dbReference>
<dbReference type="CDD" id="cd02440">
    <property type="entry name" value="AdoMet_MTases"/>
    <property type="match status" value="1"/>
</dbReference>
<evidence type="ECO:0000256" key="3">
    <source>
        <dbReference type="ARBA" id="ARBA00022691"/>
    </source>
</evidence>
<dbReference type="PROSITE" id="PS51683">
    <property type="entry name" value="SAM_OMT_II"/>
    <property type="match status" value="1"/>
</dbReference>
<organism evidence="7 8">
    <name type="scientific">Virgisporangium ochraceum</name>
    <dbReference type="NCBI Taxonomy" id="65505"/>
    <lineage>
        <taxon>Bacteria</taxon>
        <taxon>Bacillati</taxon>
        <taxon>Actinomycetota</taxon>
        <taxon>Actinomycetes</taxon>
        <taxon>Micromonosporales</taxon>
        <taxon>Micromonosporaceae</taxon>
        <taxon>Virgisporangium</taxon>
    </lineage>
</organism>
<dbReference type="AlphaFoldDB" id="A0A8J3ZWV8"/>
<dbReference type="InterPro" id="IPR029063">
    <property type="entry name" value="SAM-dependent_MTases_sf"/>
</dbReference>
<evidence type="ECO:0000259" key="6">
    <source>
        <dbReference type="Pfam" id="PF08100"/>
    </source>
</evidence>
<keyword evidence="3" id="KW-0949">S-adenosyl-L-methionine</keyword>
<keyword evidence="1 7" id="KW-0489">Methyltransferase</keyword>
<dbReference type="Gene3D" id="1.10.10.10">
    <property type="entry name" value="Winged helix-like DNA-binding domain superfamily/Winged helix DNA-binding domain"/>
    <property type="match status" value="1"/>
</dbReference>
<evidence type="ECO:0000256" key="2">
    <source>
        <dbReference type="ARBA" id="ARBA00022679"/>
    </source>
</evidence>
<dbReference type="GO" id="GO:0046983">
    <property type="term" value="F:protein dimerization activity"/>
    <property type="evidence" value="ECO:0007669"/>
    <property type="project" value="InterPro"/>
</dbReference>
<evidence type="ECO:0000313" key="8">
    <source>
        <dbReference type="Proteomes" id="UP000635606"/>
    </source>
</evidence>
<evidence type="ECO:0000259" key="5">
    <source>
        <dbReference type="Pfam" id="PF00891"/>
    </source>
</evidence>
<dbReference type="EMBL" id="BOPH01000082">
    <property type="protein sequence ID" value="GIJ70668.1"/>
    <property type="molecule type" value="Genomic_DNA"/>
</dbReference>
<name>A0A8J3ZWV8_9ACTN</name>
<evidence type="ECO:0000256" key="4">
    <source>
        <dbReference type="PIRSR" id="PIRSR005739-1"/>
    </source>
</evidence>
<evidence type="ECO:0000313" key="7">
    <source>
        <dbReference type="EMBL" id="GIJ70668.1"/>
    </source>
</evidence>
<protein>
    <submittedName>
        <fullName evidence="7">Methyltransferase</fullName>
    </submittedName>
</protein>